<comment type="caution">
    <text evidence="3">The sequence shown here is derived from an EMBL/GenBank/DDBJ whole genome shotgun (WGS) entry which is preliminary data.</text>
</comment>
<feature type="compositionally biased region" description="Basic and acidic residues" evidence="1">
    <location>
        <begin position="43"/>
        <end position="63"/>
    </location>
</feature>
<reference evidence="3" key="1">
    <citation type="submission" date="2023-06" db="EMBL/GenBank/DDBJ databases">
        <title>Black Yeasts Isolated from many extreme environments.</title>
        <authorList>
            <person name="Coleine C."/>
            <person name="Stajich J.E."/>
            <person name="Selbmann L."/>
        </authorList>
    </citation>
    <scope>NUCLEOTIDE SEQUENCE</scope>
    <source>
        <strain evidence="3">CCFEE 5200</strain>
    </source>
</reference>
<feature type="compositionally biased region" description="Low complexity" evidence="1">
    <location>
        <begin position="379"/>
        <end position="396"/>
    </location>
</feature>
<feature type="domain" description="YAG7-like dimerisation" evidence="2">
    <location>
        <begin position="173"/>
        <end position="256"/>
    </location>
</feature>
<evidence type="ECO:0000259" key="2">
    <source>
        <dbReference type="Pfam" id="PF26434"/>
    </source>
</evidence>
<dbReference type="AlphaFoldDB" id="A0AAN6KJ92"/>
<evidence type="ECO:0000313" key="3">
    <source>
        <dbReference type="EMBL" id="KAK0985224.1"/>
    </source>
</evidence>
<feature type="region of interest" description="Disordered" evidence="1">
    <location>
        <begin position="275"/>
        <end position="577"/>
    </location>
</feature>
<evidence type="ECO:0000256" key="1">
    <source>
        <dbReference type="SAM" id="MobiDB-lite"/>
    </source>
</evidence>
<feature type="compositionally biased region" description="Basic and acidic residues" evidence="1">
    <location>
        <begin position="143"/>
        <end position="163"/>
    </location>
</feature>
<feature type="region of interest" description="Disordered" evidence="1">
    <location>
        <begin position="1"/>
        <end position="63"/>
    </location>
</feature>
<keyword evidence="4" id="KW-1185">Reference proteome</keyword>
<feature type="compositionally biased region" description="Basic and acidic residues" evidence="1">
    <location>
        <begin position="500"/>
        <end position="515"/>
    </location>
</feature>
<gene>
    <name evidence="3" type="ORF">LTR91_010646</name>
</gene>
<accession>A0AAN6KJ92</accession>
<evidence type="ECO:0000313" key="4">
    <source>
        <dbReference type="Proteomes" id="UP001175353"/>
    </source>
</evidence>
<feature type="region of interest" description="Disordered" evidence="1">
    <location>
        <begin position="138"/>
        <end position="172"/>
    </location>
</feature>
<dbReference type="Proteomes" id="UP001175353">
    <property type="component" value="Unassembled WGS sequence"/>
</dbReference>
<name>A0AAN6KJ92_9PEZI</name>
<feature type="compositionally biased region" description="Basic and acidic residues" evidence="1">
    <location>
        <begin position="524"/>
        <end position="540"/>
    </location>
</feature>
<feature type="compositionally biased region" description="Low complexity" evidence="1">
    <location>
        <begin position="409"/>
        <end position="423"/>
    </location>
</feature>
<dbReference type="InterPro" id="IPR058602">
    <property type="entry name" value="YAG7_dimerisation_dom"/>
</dbReference>
<dbReference type="EMBL" id="JAUJLE010000093">
    <property type="protein sequence ID" value="KAK0985224.1"/>
    <property type="molecule type" value="Genomic_DNA"/>
</dbReference>
<feature type="compositionally biased region" description="Gly residues" evidence="1">
    <location>
        <begin position="470"/>
        <end position="484"/>
    </location>
</feature>
<feature type="compositionally biased region" description="Low complexity" evidence="1">
    <location>
        <begin position="293"/>
        <end position="304"/>
    </location>
</feature>
<feature type="compositionally biased region" description="Polar residues" evidence="1">
    <location>
        <begin position="442"/>
        <end position="455"/>
    </location>
</feature>
<dbReference type="Pfam" id="PF26434">
    <property type="entry name" value="YAG7_C"/>
    <property type="match status" value="1"/>
</dbReference>
<feature type="compositionally biased region" description="Low complexity" evidence="1">
    <location>
        <begin position="351"/>
        <end position="360"/>
    </location>
</feature>
<sequence length="577" mass="60022">MSALIDNFQPLTIGDSTESKSARKKKAKAEAAKTNGTAIPETPVKESSEPQENGSHEHSHIRELQKQIRNINKRLAGLTKTDAVVAENPGVSLDDLVSQKKINADQKAAAEKKPGLQLQLQQAEEQVKVFQEVDAGHQAQLTKQKDDLTSQHQKELEKAKEDMQTEGAATSSSELRKKLLVFSQFLRTAAAKRNVEDNSEPAENEAFEGALLLAYGGDEKAVDTAVAIIDGTDEKVPNIEGTLLEVRYSQIRKVSSEDTPFQTEEAWIDSVAEANAAVSEEQQHQQNPTCGEADTTAPAASDPTLVNAGLTELDAPQTNGVPATNHDKLTTPANASAGDEAGNLAGDRWDTGAGAQQDAMGGDEGYEIIPRPNDEVDIPAPSSATAPAAATAPAPAVEDMLQREKTSWADEANASAAPAEPASTSGMDSGNAAAESWDSKPAGQTQDTSTPTLNENDPLVVAAAESSEAGGAGANDGFQAVGGRGRGRGGRGDFFNRGGRGGDRGGGRGRGDFRGRGRGSFNRGGERDGRGGGEGGDRGRGGRGRGGMRGDGPPTRGDGAPRGDGGAPRGDSGPPRG</sequence>
<organism evidence="3 4">
    <name type="scientific">Friedmanniomyces endolithicus</name>
    <dbReference type="NCBI Taxonomy" id="329885"/>
    <lineage>
        <taxon>Eukaryota</taxon>
        <taxon>Fungi</taxon>
        <taxon>Dikarya</taxon>
        <taxon>Ascomycota</taxon>
        <taxon>Pezizomycotina</taxon>
        <taxon>Dothideomycetes</taxon>
        <taxon>Dothideomycetidae</taxon>
        <taxon>Mycosphaerellales</taxon>
        <taxon>Teratosphaeriaceae</taxon>
        <taxon>Friedmanniomyces</taxon>
    </lineage>
</organism>
<proteinExistence type="predicted"/>
<protein>
    <recommendedName>
        <fullName evidence="2">YAG7-like dimerisation domain-containing protein</fullName>
    </recommendedName>
</protein>